<accession>A0A218XUQ8</accession>
<organism evidence="1 2">
    <name type="scientific">Punica granatum</name>
    <name type="common">Pomegranate</name>
    <dbReference type="NCBI Taxonomy" id="22663"/>
    <lineage>
        <taxon>Eukaryota</taxon>
        <taxon>Viridiplantae</taxon>
        <taxon>Streptophyta</taxon>
        <taxon>Embryophyta</taxon>
        <taxon>Tracheophyta</taxon>
        <taxon>Spermatophyta</taxon>
        <taxon>Magnoliopsida</taxon>
        <taxon>eudicotyledons</taxon>
        <taxon>Gunneridae</taxon>
        <taxon>Pentapetalae</taxon>
        <taxon>rosids</taxon>
        <taxon>malvids</taxon>
        <taxon>Myrtales</taxon>
        <taxon>Lythraceae</taxon>
        <taxon>Punica</taxon>
    </lineage>
</organism>
<dbReference type="Proteomes" id="UP000197138">
    <property type="component" value="Unassembled WGS sequence"/>
</dbReference>
<comment type="caution">
    <text evidence="1">The sequence shown here is derived from an EMBL/GenBank/DDBJ whole genome shotgun (WGS) entry which is preliminary data.</text>
</comment>
<protein>
    <submittedName>
        <fullName evidence="1">Uncharacterized protein</fullName>
    </submittedName>
</protein>
<evidence type="ECO:0000313" key="2">
    <source>
        <dbReference type="Proteomes" id="UP000197138"/>
    </source>
</evidence>
<dbReference type="AlphaFoldDB" id="A0A218XUQ8"/>
<reference evidence="2" key="1">
    <citation type="journal article" date="2017" name="Plant J.">
        <title>The pomegranate (Punica granatum L.) genome and the genomics of punicalagin biosynthesis.</title>
        <authorList>
            <person name="Qin G."/>
            <person name="Xu C."/>
            <person name="Ming R."/>
            <person name="Tang H."/>
            <person name="Guyot R."/>
            <person name="Kramer E.M."/>
            <person name="Hu Y."/>
            <person name="Yi X."/>
            <person name="Qi Y."/>
            <person name="Xu X."/>
            <person name="Gao Z."/>
            <person name="Pan H."/>
            <person name="Jian J."/>
            <person name="Tian Y."/>
            <person name="Yue Z."/>
            <person name="Xu Y."/>
        </authorList>
    </citation>
    <scope>NUCLEOTIDE SEQUENCE [LARGE SCALE GENOMIC DNA]</scope>
    <source>
        <strain evidence="2">cv. Dabenzi</strain>
    </source>
</reference>
<proteinExistence type="predicted"/>
<dbReference type="EMBL" id="MTKT01000785">
    <property type="protein sequence ID" value="OWM88895.1"/>
    <property type="molecule type" value="Genomic_DNA"/>
</dbReference>
<evidence type="ECO:0000313" key="1">
    <source>
        <dbReference type="EMBL" id="OWM88895.1"/>
    </source>
</evidence>
<gene>
    <name evidence="1" type="ORF">CDL15_Pgr020849</name>
</gene>
<sequence>MASPRILLCVATPTAASAGSPSASPQYSLHLSSSKLGYHIADTKGIFYTREPCVNVDAVHVTRFLRLASVGNKDKQECIVSSTFYLNGLCICLINFVLRSKAALFPAT</sequence>
<name>A0A218XUQ8_PUNGR</name>